<keyword evidence="3" id="KW-1185">Reference proteome</keyword>
<name>A0A9W9I077_9EURO</name>
<accession>A0A9W9I077</accession>
<dbReference type="Gene3D" id="3.40.390.10">
    <property type="entry name" value="Collagenase (Catalytic Domain)"/>
    <property type="match status" value="1"/>
</dbReference>
<evidence type="ECO:0000313" key="3">
    <source>
        <dbReference type="Proteomes" id="UP001146351"/>
    </source>
</evidence>
<feature type="chain" id="PRO_5040959193" evidence="1">
    <location>
        <begin position="20"/>
        <end position="348"/>
    </location>
</feature>
<organism evidence="2 3">
    <name type="scientific">Penicillium capsulatum</name>
    <dbReference type="NCBI Taxonomy" id="69766"/>
    <lineage>
        <taxon>Eukaryota</taxon>
        <taxon>Fungi</taxon>
        <taxon>Dikarya</taxon>
        <taxon>Ascomycota</taxon>
        <taxon>Pezizomycotina</taxon>
        <taxon>Eurotiomycetes</taxon>
        <taxon>Eurotiomycetidae</taxon>
        <taxon>Eurotiales</taxon>
        <taxon>Aspergillaceae</taxon>
        <taxon>Penicillium</taxon>
    </lineage>
</organism>
<gene>
    <name evidence="2" type="ORF">N7492_006428</name>
</gene>
<reference evidence="2" key="1">
    <citation type="submission" date="2022-11" db="EMBL/GenBank/DDBJ databases">
        <authorList>
            <person name="Petersen C."/>
        </authorList>
    </citation>
    <scope>NUCLEOTIDE SEQUENCE</scope>
    <source>
        <strain evidence="2">IBT 21917</strain>
    </source>
</reference>
<feature type="signal peptide" evidence="1">
    <location>
        <begin position="1"/>
        <end position="19"/>
    </location>
</feature>
<sequence>MEILGRFVILLFLSVLAFATEWWVPDDSQFDDTFTYFQKGLIKSGFEGTLANVQLIWQFYEIGRLHNPPVSFDEIFKKYFPIEDQSDVMKVFDSWKTKNNKGYFRPLYTKFSTFDRLDICNNPDPIREIAYMTSPRKKDNTEKLDLSRDPTMVFCVSEVKKTNFFRIPFFDDIRCPGASAIGESESQHEDATDKNELDTYVSSKMIVMEEYLLHEILHSYWMSLKVLPYNEATKGLIDDIEYNGRPVYGPQRVRQLAKSEMKSQAKYNAANYQWFATEIYWTLRCQWKFGEPKNDDTTAVLIDAEDTCSDDMELISDTEGAENIEIDSEGKEVQVGYLKGVEEMEVNK</sequence>
<reference evidence="2" key="2">
    <citation type="journal article" date="2023" name="IMA Fungus">
        <title>Comparative genomic study of the Penicillium genus elucidates a diverse pangenome and 15 lateral gene transfer events.</title>
        <authorList>
            <person name="Petersen C."/>
            <person name="Sorensen T."/>
            <person name="Nielsen M.R."/>
            <person name="Sondergaard T.E."/>
            <person name="Sorensen J.L."/>
            <person name="Fitzpatrick D.A."/>
            <person name="Frisvad J.C."/>
            <person name="Nielsen K.L."/>
        </authorList>
    </citation>
    <scope>NUCLEOTIDE SEQUENCE</scope>
    <source>
        <strain evidence="2">IBT 21917</strain>
    </source>
</reference>
<protein>
    <submittedName>
        <fullName evidence="2">Uncharacterized protein</fullName>
    </submittedName>
</protein>
<keyword evidence="1" id="KW-0732">Signal</keyword>
<dbReference type="OrthoDB" id="10663560at2759"/>
<dbReference type="GO" id="GO:0008237">
    <property type="term" value="F:metallopeptidase activity"/>
    <property type="evidence" value="ECO:0007669"/>
    <property type="project" value="InterPro"/>
</dbReference>
<evidence type="ECO:0000256" key="1">
    <source>
        <dbReference type="SAM" id="SignalP"/>
    </source>
</evidence>
<dbReference type="Proteomes" id="UP001146351">
    <property type="component" value="Unassembled WGS sequence"/>
</dbReference>
<proteinExistence type="predicted"/>
<evidence type="ECO:0000313" key="2">
    <source>
        <dbReference type="EMBL" id="KAJ5161036.1"/>
    </source>
</evidence>
<dbReference type="EMBL" id="JAPQKO010000005">
    <property type="protein sequence ID" value="KAJ5161036.1"/>
    <property type="molecule type" value="Genomic_DNA"/>
</dbReference>
<comment type="caution">
    <text evidence="2">The sequence shown here is derived from an EMBL/GenBank/DDBJ whole genome shotgun (WGS) entry which is preliminary data.</text>
</comment>
<dbReference type="InterPro" id="IPR024079">
    <property type="entry name" value="MetalloPept_cat_dom_sf"/>
</dbReference>
<dbReference type="AlphaFoldDB" id="A0A9W9I077"/>